<evidence type="ECO:0000256" key="7">
    <source>
        <dbReference type="ARBA" id="ARBA00022777"/>
    </source>
</evidence>
<feature type="domain" description="Pyruvate kinase barrel" evidence="14">
    <location>
        <begin position="15"/>
        <end position="331"/>
    </location>
</feature>
<dbReference type="PRINTS" id="PR01050">
    <property type="entry name" value="PYRUVTKNASE"/>
</dbReference>
<dbReference type="Gene3D" id="3.40.1380.20">
    <property type="entry name" value="Pyruvate kinase, C-terminal domain"/>
    <property type="match status" value="1"/>
</dbReference>
<evidence type="ECO:0000256" key="2">
    <source>
        <dbReference type="ARBA" id="ARBA00008663"/>
    </source>
</evidence>
<dbReference type="InterPro" id="IPR015795">
    <property type="entry name" value="Pyrv_Knase_C"/>
</dbReference>
<dbReference type="GO" id="GO:0030955">
    <property type="term" value="F:potassium ion binding"/>
    <property type="evidence" value="ECO:0007669"/>
    <property type="project" value="UniProtKB-UniRule"/>
</dbReference>
<dbReference type="InterPro" id="IPR040442">
    <property type="entry name" value="Pyrv_kinase-like_dom_sf"/>
</dbReference>
<dbReference type="GO" id="GO:0005524">
    <property type="term" value="F:ATP binding"/>
    <property type="evidence" value="ECO:0007669"/>
    <property type="project" value="UniProtKB-KW"/>
</dbReference>
<dbReference type="InterPro" id="IPR015806">
    <property type="entry name" value="Pyrv_Knase_insert_dom_sf"/>
</dbReference>
<comment type="caution">
    <text evidence="16">The sequence shown here is derived from an EMBL/GenBank/DDBJ whole genome shotgun (WGS) entry which is preliminary data.</text>
</comment>
<sequence>MHLNSLAELGVLVSRQTKIVATVGPASWSEETLSAMLREGVDAFRFNFSHADYERFELVARFLRSRETQLRPVTLIADLQGPVVRLGEFEELPVKAGERTVFCLAEARSGGCVPVEEPVFQVANEEDLLLVEAGRLAFRVLRNDGKTIVAQALVDGVLKPRKTVAVKGKEFPLPSLTPKDLKDMKFAVEHGFDVIALSFVRRGEDVSRAREVLEDAGFEEVRLVAKIETRSAVECLEEVLDAADAVLIARGDLAAYFDLEQIYAVQGQIMKRARAAGKPIIVATQLLESMVENPLPTRSEVVDVITAVRMGADALMLAGETAAGRYPLEAVRWLKRIISEAEKLPEEGEGPQPRPGDTYDVIAQGVITLSEMLSGKVLAFSEKGNTARRLAKYKPKIPAYVYTNRATTARYINLLRGVKPIYHPDLSKSDSSLFERMLEHALSAGLVSSGDIVVFTAGRRAGATDLITVERVKPLSF</sequence>
<dbReference type="PROSITE" id="PS00110">
    <property type="entry name" value="PYRUVATE_KINASE"/>
    <property type="match status" value="1"/>
</dbReference>
<evidence type="ECO:0000259" key="14">
    <source>
        <dbReference type="Pfam" id="PF00224"/>
    </source>
</evidence>
<dbReference type="AlphaFoldDB" id="A0A7J3X5T1"/>
<keyword evidence="4 13" id="KW-0808">Transferase</keyword>
<dbReference type="InterPro" id="IPR011037">
    <property type="entry name" value="Pyrv_Knase-like_insert_dom_sf"/>
</dbReference>
<keyword evidence="11 16" id="KW-0670">Pyruvate</keyword>
<dbReference type="InterPro" id="IPR036918">
    <property type="entry name" value="Pyrv_Knase_C_sf"/>
</dbReference>
<evidence type="ECO:0000256" key="6">
    <source>
        <dbReference type="ARBA" id="ARBA00022741"/>
    </source>
</evidence>
<comment type="pathway">
    <text evidence="1 13">Carbohydrate degradation; glycolysis; pyruvate from D-glyceraldehyde 3-phosphate: step 5/5.</text>
</comment>
<feature type="domain" description="Pyruvate kinase C-terminal" evidence="15">
    <location>
        <begin position="362"/>
        <end position="469"/>
    </location>
</feature>
<dbReference type="Gene3D" id="3.20.20.60">
    <property type="entry name" value="Phosphoenolpyruvate-binding domains"/>
    <property type="match status" value="1"/>
</dbReference>
<keyword evidence="6" id="KW-0547">Nucleotide-binding</keyword>
<evidence type="ECO:0000259" key="15">
    <source>
        <dbReference type="Pfam" id="PF02887"/>
    </source>
</evidence>
<dbReference type="Gene3D" id="2.40.33.10">
    <property type="entry name" value="PK beta-barrel domain-like"/>
    <property type="match status" value="1"/>
</dbReference>
<evidence type="ECO:0000256" key="4">
    <source>
        <dbReference type="ARBA" id="ARBA00022679"/>
    </source>
</evidence>
<evidence type="ECO:0000256" key="1">
    <source>
        <dbReference type="ARBA" id="ARBA00004997"/>
    </source>
</evidence>
<dbReference type="GO" id="GO:0004743">
    <property type="term" value="F:pyruvate kinase activity"/>
    <property type="evidence" value="ECO:0007669"/>
    <property type="project" value="UniProtKB-UniRule"/>
</dbReference>
<dbReference type="EMBL" id="DRZM01000073">
    <property type="protein sequence ID" value="HHP04526.1"/>
    <property type="molecule type" value="Genomic_DNA"/>
</dbReference>
<gene>
    <name evidence="16" type="primary">pyk</name>
    <name evidence="16" type="ORF">ENM88_02080</name>
</gene>
<evidence type="ECO:0000256" key="10">
    <source>
        <dbReference type="ARBA" id="ARBA00023152"/>
    </source>
</evidence>
<dbReference type="PANTHER" id="PTHR11817">
    <property type="entry name" value="PYRUVATE KINASE"/>
    <property type="match status" value="1"/>
</dbReference>
<comment type="similarity">
    <text evidence="2 13">Belongs to the pyruvate kinase family.</text>
</comment>
<evidence type="ECO:0000256" key="12">
    <source>
        <dbReference type="NCBIfam" id="TIGR01064"/>
    </source>
</evidence>
<evidence type="ECO:0000256" key="8">
    <source>
        <dbReference type="ARBA" id="ARBA00022840"/>
    </source>
</evidence>
<evidence type="ECO:0000256" key="9">
    <source>
        <dbReference type="ARBA" id="ARBA00022842"/>
    </source>
</evidence>
<dbReference type="InterPro" id="IPR018209">
    <property type="entry name" value="Pyrv_Knase_AS"/>
</dbReference>
<dbReference type="InterPro" id="IPR001697">
    <property type="entry name" value="Pyr_Knase"/>
</dbReference>
<keyword evidence="5" id="KW-0479">Metal-binding</keyword>
<dbReference type="Pfam" id="PF00224">
    <property type="entry name" value="PK"/>
    <property type="match status" value="1"/>
</dbReference>
<dbReference type="NCBIfam" id="TIGR01064">
    <property type="entry name" value="pyruv_kin"/>
    <property type="match status" value="1"/>
</dbReference>
<dbReference type="SUPFAM" id="SSF52935">
    <property type="entry name" value="PK C-terminal domain-like"/>
    <property type="match status" value="1"/>
</dbReference>
<keyword evidence="8" id="KW-0067">ATP-binding</keyword>
<comment type="catalytic activity">
    <reaction evidence="13">
        <text>pyruvate + ATP = phosphoenolpyruvate + ADP + H(+)</text>
        <dbReference type="Rhea" id="RHEA:18157"/>
        <dbReference type="ChEBI" id="CHEBI:15361"/>
        <dbReference type="ChEBI" id="CHEBI:15378"/>
        <dbReference type="ChEBI" id="CHEBI:30616"/>
        <dbReference type="ChEBI" id="CHEBI:58702"/>
        <dbReference type="ChEBI" id="CHEBI:456216"/>
        <dbReference type="EC" id="2.7.1.40"/>
    </reaction>
</comment>
<organism evidence="16">
    <name type="scientific">Thermofilum pendens</name>
    <dbReference type="NCBI Taxonomy" id="2269"/>
    <lineage>
        <taxon>Archaea</taxon>
        <taxon>Thermoproteota</taxon>
        <taxon>Thermoprotei</taxon>
        <taxon>Thermofilales</taxon>
        <taxon>Thermofilaceae</taxon>
        <taxon>Thermofilum</taxon>
    </lineage>
</organism>
<reference evidence="16" key="1">
    <citation type="journal article" date="2020" name="mSystems">
        <title>Genome- and Community-Level Interaction Insights into Carbon Utilization and Element Cycling Functions of Hydrothermarchaeota in Hydrothermal Sediment.</title>
        <authorList>
            <person name="Zhou Z."/>
            <person name="Liu Y."/>
            <person name="Xu W."/>
            <person name="Pan J."/>
            <person name="Luo Z.H."/>
            <person name="Li M."/>
        </authorList>
    </citation>
    <scope>NUCLEOTIDE SEQUENCE [LARGE SCALE GENOMIC DNA]</scope>
    <source>
        <strain evidence="16">SpSt-1125</strain>
    </source>
</reference>
<proteinExistence type="inferred from homology"/>
<name>A0A7J3X5T1_THEPE</name>
<evidence type="ECO:0000256" key="11">
    <source>
        <dbReference type="ARBA" id="ARBA00023317"/>
    </source>
</evidence>
<dbReference type="UniPathway" id="UPA00109">
    <property type="reaction ID" value="UER00188"/>
</dbReference>
<dbReference type="GO" id="GO:0000287">
    <property type="term" value="F:magnesium ion binding"/>
    <property type="evidence" value="ECO:0007669"/>
    <property type="project" value="UniProtKB-UniRule"/>
</dbReference>
<dbReference type="SUPFAM" id="SSF51621">
    <property type="entry name" value="Phosphoenolpyruvate/pyruvate domain"/>
    <property type="match status" value="1"/>
</dbReference>
<evidence type="ECO:0000256" key="13">
    <source>
        <dbReference type="RuleBase" id="RU000504"/>
    </source>
</evidence>
<dbReference type="GO" id="GO:0016301">
    <property type="term" value="F:kinase activity"/>
    <property type="evidence" value="ECO:0007669"/>
    <property type="project" value="UniProtKB-KW"/>
</dbReference>
<evidence type="ECO:0000313" key="16">
    <source>
        <dbReference type="EMBL" id="HHP04526.1"/>
    </source>
</evidence>
<dbReference type="InterPro" id="IPR015793">
    <property type="entry name" value="Pyrv_Knase_brl"/>
</dbReference>
<dbReference type="SUPFAM" id="SSF50800">
    <property type="entry name" value="PK beta-barrel domain-like"/>
    <property type="match status" value="1"/>
</dbReference>
<keyword evidence="9 13" id="KW-0460">Magnesium</keyword>
<keyword evidence="10 13" id="KW-0324">Glycolysis</keyword>
<dbReference type="EC" id="2.7.1.40" evidence="3 12"/>
<evidence type="ECO:0000256" key="3">
    <source>
        <dbReference type="ARBA" id="ARBA00012142"/>
    </source>
</evidence>
<dbReference type="Pfam" id="PF02887">
    <property type="entry name" value="PK_C"/>
    <property type="match status" value="1"/>
</dbReference>
<evidence type="ECO:0000256" key="5">
    <source>
        <dbReference type="ARBA" id="ARBA00022723"/>
    </source>
</evidence>
<accession>A0A7J3X5T1</accession>
<dbReference type="InterPro" id="IPR015813">
    <property type="entry name" value="Pyrv/PenolPyrv_kinase-like_dom"/>
</dbReference>
<keyword evidence="7 13" id="KW-0418">Kinase</keyword>
<protein>
    <recommendedName>
        <fullName evidence="3 12">Pyruvate kinase</fullName>
        <ecNumber evidence="3 12">2.7.1.40</ecNumber>
    </recommendedName>
</protein>